<dbReference type="OrthoDB" id="2653390at2759"/>
<accession>A0A0C9ZJY7</accession>
<dbReference type="EMBL" id="KN835430">
    <property type="protein sequence ID" value="KIK37785.1"/>
    <property type="molecule type" value="Genomic_DNA"/>
</dbReference>
<evidence type="ECO:0000256" key="1">
    <source>
        <dbReference type="SAM" id="MobiDB-lite"/>
    </source>
</evidence>
<dbReference type="HOGENOM" id="CLU_109468_0_0_1"/>
<reference evidence="3" key="2">
    <citation type="submission" date="2015-01" db="EMBL/GenBank/DDBJ databases">
        <title>Evolutionary Origins and Diversification of the Mycorrhizal Mutualists.</title>
        <authorList>
            <consortium name="DOE Joint Genome Institute"/>
            <consortium name="Mycorrhizal Genomics Consortium"/>
            <person name="Kohler A."/>
            <person name="Kuo A."/>
            <person name="Nagy L.G."/>
            <person name="Floudas D."/>
            <person name="Copeland A."/>
            <person name="Barry K.W."/>
            <person name="Cichocki N."/>
            <person name="Veneault-Fourrey C."/>
            <person name="LaButti K."/>
            <person name="Lindquist E.A."/>
            <person name="Lipzen A."/>
            <person name="Lundell T."/>
            <person name="Morin E."/>
            <person name="Murat C."/>
            <person name="Riley R."/>
            <person name="Ohm R."/>
            <person name="Sun H."/>
            <person name="Tunlid A."/>
            <person name="Henrissat B."/>
            <person name="Grigoriev I.V."/>
            <person name="Hibbett D.S."/>
            <person name="Martin F."/>
        </authorList>
    </citation>
    <scope>NUCLEOTIDE SEQUENCE [LARGE SCALE GENOMIC DNA]</scope>
    <source>
        <strain evidence="3">UH-Slu-Lm8-n1</strain>
    </source>
</reference>
<sequence>MLYAADVWGSRLAAKGRGKQGGWGACSFASLMARTQRMVTLIITGGFRSSATDLLDCHANILPFQQALRKMCHHVTLRLATLPESHPLANGIKTAFNYCKKREFTKQKRHPSPLHQLFNEFRIYPGKMEKILPVRHFPKWEPDTTISITKGEKDAVREENEAKEDLRVYSD</sequence>
<evidence type="ECO:0000313" key="3">
    <source>
        <dbReference type="Proteomes" id="UP000054485"/>
    </source>
</evidence>
<dbReference type="STRING" id="930992.A0A0C9ZJY7"/>
<proteinExistence type="predicted"/>
<feature type="non-terminal residue" evidence="2">
    <location>
        <position position="171"/>
    </location>
</feature>
<gene>
    <name evidence="2" type="ORF">CY34DRAFT_52906</name>
</gene>
<dbReference type="InParanoid" id="A0A0C9ZJY7"/>
<dbReference type="AlphaFoldDB" id="A0A0C9ZJY7"/>
<feature type="region of interest" description="Disordered" evidence="1">
    <location>
        <begin position="151"/>
        <end position="171"/>
    </location>
</feature>
<dbReference type="Proteomes" id="UP000054485">
    <property type="component" value="Unassembled WGS sequence"/>
</dbReference>
<reference evidence="2 3" key="1">
    <citation type="submission" date="2014-04" db="EMBL/GenBank/DDBJ databases">
        <authorList>
            <consortium name="DOE Joint Genome Institute"/>
            <person name="Kuo A."/>
            <person name="Ruytinx J."/>
            <person name="Rineau F."/>
            <person name="Colpaert J."/>
            <person name="Kohler A."/>
            <person name="Nagy L.G."/>
            <person name="Floudas D."/>
            <person name="Copeland A."/>
            <person name="Barry K.W."/>
            <person name="Cichocki N."/>
            <person name="Veneault-Fourrey C."/>
            <person name="LaButti K."/>
            <person name="Lindquist E.A."/>
            <person name="Lipzen A."/>
            <person name="Lundell T."/>
            <person name="Morin E."/>
            <person name="Murat C."/>
            <person name="Sun H."/>
            <person name="Tunlid A."/>
            <person name="Henrissat B."/>
            <person name="Grigoriev I.V."/>
            <person name="Hibbett D.S."/>
            <person name="Martin F."/>
            <person name="Nordberg H.P."/>
            <person name="Cantor M.N."/>
            <person name="Hua S.X."/>
        </authorList>
    </citation>
    <scope>NUCLEOTIDE SEQUENCE [LARGE SCALE GENOMIC DNA]</scope>
    <source>
        <strain evidence="2 3">UH-Slu-Lm8-n1</strain>
    </source>
</reference>
<protein>
    <submittedName>
        <fullName evidence="2">Uncharacterized protein</fullName>
    </submittedName>
</protein>
<organism evidence="2 3">
    <name type="scientific">Suillus luteus UH-Slu-Lm8-n1</name>
    <dbReference type="NCBI Taxonomy" id="930992"/>
    <lineage>
        <taxon>Eukaryota</taxon>
        <taxon>Fungi</taxon>
        <taxon>Dikarya</taxon>
        <taxon>Basidiomycota</taxon>
        <taxon>Agaricomycotina</taxon>
        <taxon>Agaricomycetes</taxon>
        <taxon>Agaricomycetidae</taxon>
        <taxon>Boletales</taxon>
        <taxon>Suillineae</taxon>
        <taxon>Suillaceae</taxon>
        <taxon>Suillus</taxon>
    </lineage>
</organism>
<name>A0A0C9ZJY7_9AGAM</name>
<evidence type="ECO:0000313" key="2">
    <source>
        <dbReference type="EMBL" id="KIK37785.1"/>
    </source>
</evidence>
<keyword evidence="3" id="KW-1185">Reference proteome</keyword>